<comment type="caution">
    <text evidence="1">The sequence shown here is derived from an EMBL/GenBank/DDBJ whole genome shotgun (WGS) entry which is preliminary data.</text>
</comment>
<dbReference type="EMBL" id="WJQU01000002">
    <property type="protein sequence ID" value="KAJ6642784.1"/>
    <property type="molecule type" value="Genomic_DNA"/>
</dbReference>
<keyword evidence="2" id="KW-1185">Reference proteome</keyword>
<sequence length="133" mass="15649">MSTMENFGYVKNGDAFNKFYIESGIENQMLLESVLQLLGDPQLNNEKLTNDLLYFQDLDLAIFGSTPDEYKVFAIQLQKEYVHMDENSYKNMRLKILQTFLTIPYIFSTEILRSKFEEIARTNIKNEILELKK</sequence>
<name>A0A9Q0N399_9DIPT</name>
<proteinExistence type="predicted"/>
<dbReference type="InterPro" id="IPR009218">
    <property type="entry name" value="HD_phosphohydro"/>
</dbReference>
<dbReference type="PANTHER" id="PTHR21174:SF0">
    <property type="entry name" value="HD PHOSPHOHYDROLASE FAMILY PROTEIN-RELATED"/>
    <property type="match status" value="1"/>
</dbReference>
<protein>
    <submittedName>
        <fullName evidence="1">Uncharacterized protein</fullName>
    </submittedName>
</protein>
<reference evidence="1" key="1">
    <citation type="submission" date="2022-07" db="EMBL/GenBank/DDBJ databases">
        <authorList>
            <person name="Trinca V."/>
            <person name="Uliana J.V.C."/>
            <person name="Torres T.T."/>
            <person name="Ward R.J."/>
            <person name="Monesi N."/>
        </authorList>
    </citation>
    <scope>NUCLEOTIDE SEQUENCE</scope>
    <source>
        <strain evidence="1">HSMRA1968</strain>
        <tissue evidence="1">Whole embryos</tissue>
    </source>
</reference>
<gene>
    <name evidence="1" type="ORF">Bhyg_07738</name>
</gene>
<dbReference type="AlphaFoldDB" id="A0A9Q0N399"/>
<evidence type="ECO:0000313" key="1">
    <source>
        <dbReference type="EMBL" id="KAJ6642784.1"/>
    </source>
</evidence>
<evidence type="ECO:0000313" key="2">
    <source>
        <dbReference type="Proteomes" id="UP001151699"/>
    </source>
</evidence>
<organism evidence="1 2">
    <name type="scientific">Pseudolycoriella hygida</name>
    <dbReference type="NCBI Taxonomy" id="35572"/>
    <lineage>
        <taxon>Eukaryota</taxon>
        <taxon>Metazoa</taxon>
        <taxon>Ecdysozoa</taxon>
        <taxon>Arthropoda</taxon>
        <taxon>Hexapoda</taxon>
        <taxon>Insecta</taxon>
        <taxon>Pterygota</taxon>
        <taxon>Neoptera</taxon>
        <taxon>Endopterygota</taxon>
        <taxon>Diptera</taxon>
        <taxon>Nematocera</taxon>
        <taxon>Sciaroidea</taxon>
        <taxon>Sciaridae</taxon>
        <taxon>Pseudolycoriella</taxon>
    </lineage>
</organism>
<dbReference type="OrthoDB" id="330671at2759"/>
<accession>A0A9Q0N399</accession>
<dbReference type="Proteomes" id="UP001151699">
    <property type="component" value="Chromosome B"/>
</dbReference>
<dbReference type="PANTHER" id="PTHR21174">
    <property type="match status" value="1"/>
</dbReference>